<dbReference type="PANTHER" id="PTHR37313">
    <property type="entry name" value="UPF0749 PROTEIN RV1825"/>
    <property type="match status" value="1"/>
</dbReference>
<dbReference type="Proteomes" id="UP001595914">
    <property type="component" value="Unassembled WGS sequence"/>
</dbReference>
<dbReference type="PANTHER" id="PTHR37313:SF1">
    <property type="entry name" value="UPF0749 PROTEIN RV1823"/>
    <property type="match status" value="1"/>
</dbReference>
<feature type="transmembrane region" description="Helical" evidence="2">
    <location>
        <begin position="44"/>
        <end position="66"/>
    </location>
</feature>
<dbReference type="InterPro" id="IPR010273">
    <property type="entry name" value="DUF881"/>
</dbReference>
<name>A0ABV9FRI1_9NOCA</name>
<dbReference type="Pfam" id="PF05949">
    <property type="entry name" value="DUF881"/>
    <property type="match status" value="1"/>
</dbReference>
<accession>A0ABV9FRI1</accession>
<gene>
    <name evidence="3" type="ORF">ACFO6S_13245</name>
</gene>
<organism evidence="3 4">
    <name type="scientific">Rhodococcus kronopolitis</name>
    <dbReference type="NCBI Taxonomy" id="1460226"/>
    <lineage>
        <taxon>Bacteria</taxon>
        <taxon>Bacillati</taxon>
        <taxon>Actinomycetota</taxon>
        <taxon>Actinomycetes</taxon>
        <taxon>Mycobacteriales</taxon>
        <taxon>Nocardiaceae</taxon>
        <taxon>Rhodococcus</taxon>
    </lineage>
</organism>
<proteinExistence type="inferred from homology"/>
<evidence type="ECO:0000256" key="1">
    <source>
        <dbReference type="ARBA" id="ARBA00009108"/>
    </source>
</evidence>
<keyword evidence="4" id="KW-1185">Reference proteome</keyword>
<reference evidence="4" key="1">
    <citation type="journal article" date="2019" name="Int. J. Syst. Evol. Microbiol.">
        <title>The Global Catalogue of Microorganisms (GCM) 10K type strain sequencing project: providing services to taxonomists for standard genome sequencing and annotation.</title>
        <authorList>
            <consortium name="The Broad Institute Genomics Platform"/>
            <consortium name="The Broad Institute Genome Sequencing Center for Infectious Disease"/>
            <person name="Wu L."/>
            <person name="Ma J."/>
        </authorList>
    </citation>
    <scope>NUCLEOTIDE SEQUENCE [LARGE SCALE GENOMIC DNA]</scope>
    <source>
        <strain evidence="4">CCUG 54520</strain>
    </source>
</reference>
<protein>
    <submittedName>
        <fullName evidence="3">DUF881 domain-containing protein</fullName>
    </submittedName>
</protein>
<sequence>MRTDQVRRNPAPALLRALRNEGLDPGYAAAAEDRARGHSLHRPLHAGVWLTAGGLALGLLFGVAFVQASDRAPRTDQVRTEILGNVAAAQDRGEDLAARRAELAAETDTLRAAALAGDADGTGMLGRLAATAQEAALEPVRGPGLEVTLTDPSIRRDLSDQSRPNATAAKPVVLDRDIASVVNALWAGGAEAVAVGNVRVGPAVTVRQAGGAMLVDNQPVPSPYVISAIGPQAAMQTRFVVSEAYQRMSGVAQLYGAGFTVAENDDISLPAASAREIRSAREVDGQ</sequence>
<dbReference type="RefSeq" id="WP_378417619.1">
    <property type="nucleotide sequence ID" value="NZ_JBHSFO010000005.1"/>
</dbReference>
<dbReference type="EMBL" id="JBHSFO010000005">
    <property type="protein sequence ID" value="MFC4604656.1"/>
    <property type="molecule type" value="Genomic_DNA"/>
</dbReference>
<comment type="similarity">
    <text evidence="1">Belongs to the UPF0749 family.</text>
</comment>
<keyword evidence="2" id="KW-0472">Membrane</keyword>
<comment type="caution">
    <text evidence="3">The sequence shown here is derived from an EMBL/GenBank/DDBJ whole genome shotgun (WGS) entry which is preliminary data.</text>
</comment>
<evidence type="ECO:0000313" key="4">
    <source>
        <dbReference type="Proteomes" id="UP001595914"/>
    </source>
</evidence>
<keyword evidence="2" id="KW-1133">Transmembrane helix</keyword>
<dbReference type="Gene3D" id="3.30.70.1880">
    <property type="entry name" value="Protein of unknown function DUF881"/>
    <property type="match status" value="1"/>
</dbReference>
<evidence type="ECO:0000313" key="3">
    <source>
        <dbReference type="EMBL" id="MFC4604656.1"/>
    </source>
</evidence>
<evidence type="ECO:0000256" key="2">
    <source>
        <dbReference type="SAM" id="Phobius"/>
    </source>
</evidence>
<keyword evidence="2" id="KW-0812">Transmembrane</keyword>